<protein>
    <submittedName>
        <fullName evidence="3">Thioesterase family protein</fullName>
    </submittedName>
</protein>
<dbReference type="EMBL" id="BAABAE010000002">
    <property type="protein sequence ID" value="GAA3732529.1"/>
    <property type="molecule type" value="Genomic_DNA"/>
</dbReference>
<dbReference type="CDD" id="cd00586">
    <property type="entry name" value="4HBT"/>
    <property type="match status" value="1"/>
</dbReference>
<accession>A0ABP7F6Q9</accession>
<dbReference type="PANTHER" id="PTHR31793:SF27">
    <property type="entry name" value="NOVEL THIOESTERASE SUPERFAMILY DOMAIN AND SAPOSIN A-TYPE DOMAIN CONTAINING PROTEIN (0610012H03RIK)"/>
    <property type="match status" value="1"/>
</dbReference>
<dbReference type="Gene3D" id="3.10.129.10">
    <property type="entry name" value="Hotdog Thioesterase"/>
    <property type="match status" value="1"/>
</dbReference>
<sequence>MDRAEMTALQPEDFPHHAPMTSRWTDNDMYGHLNNSVYFQYFDSAINRFLTTEAGTDPMGGEIRNVVAESGCTFLKEAHYPTDFMVGLRVEHVGRTSTIYRLALFSSGATPTLHAVGRWVHVFIDTTDGTPTPIPEATRRALLRISTDEAPQ</sequence>
<dbReference type="Proteomes" id="UP001501004">
    <property type="component" value="Unassembled WGS sequence"/>
</dbReference>
<proteinExistence type="inferred from homology"/>
<dbReference type="RefSeq" id="WP_344753599.1">
    <property type="nucleotide sequence ID" value="NZ_BAABAE010000002.1"/>
</dbReference>
<evidence type="ECO:0000313" key="4">
    <source>
        <dbReference type="Proteomes" id="UP001501004"/>
    </source>
</evidence>
<dbReference type="InterPro" id="IPR029069">
    <property type="entry name" value="HotDog_dom_sf"/>
</dbReference>
<dbReference type="SUPFAM" id="SSF54637">
    <property type="entry name" value="Thioesterase/thiol ester dehydrase-isomerase"/>
    <property type="match status" value="1"/>
</dbReference>
<reference evidence="4" key="1">
    <citation type="journal article" date="2019" name="Int. J. Syst. Evol. Microbiol.">
        <title>The Global Catalogue of Microorganisms (GCM) 10K type strain sequencing project: providing services to taxonomists for standard genome sequencing and annotation.</title>
        <authorList>
            <consortium name="The Broad Institute Genomics Platform"/>
            <consortium name="The Broad Institute Genome Sequencing Center for Infectious Disease"/>
            <person name="Wu L."/>
            <person name="Ma J."/>
        </authorList>
    </citation>
    <scope>NUCLEOTIDE SEQUENCE [LARGE SCALE GENOMIC DNA]</scope>
    <source>
        <strain evidence="4">JCM 16949</strain>
    </source>
</reference>
<gene>
    <name evidence="3" type="ORF">GCM10022239_06150</name>
</gene>
<dbReference type="InterPro" id="IPR050563">
    <property type="entry name" value="4-hydroxybenzoyl-CoA_TE"/>
</dbReference>
<name>A0ABP7F6Q9_9MICO</name>
<organism evidence="3 4">
    <name type="scientific">Leifsonella bigeumensis</name>
    <dbReference type="NCBI Taxonomy" id="433643"/>
    <lineage>
        <taxon>Bacteria</taxon>
        <taxon>Bacillati</taxon>
        <taxon>Actinomycetota</taxon>
        <taxon>Actinomycetes</taxon>
        <taxon>Micrococcales</taxon>
        <taxon>Microbacteriaceae</taxon>
        <taxon>Leifsonella</taxon>
    </lineage>
</organism>
<dbReference type="PANTHER" id="PTHR31793">
    <property type="entry name" value="4-HYDROXYBENZOYL-COA THIOESTERASE FAMILY MEMBER"/>
    <property type="match status" value="1"/>
</dbReference>
<evidence type="ECO:0000256" key="2">
    <source>
        <dbReference type="ARBA" id="ARBA00022801"/>
    </source>
</evidence>
<comment type="caution">
    <text evidence="3">The sequence shown here is derived from an EMBL/GenBank/DDBJ whole genome shotgun (WGS) entry which is preliminary data.</text>
</comment>
<dbReference type="Pfam" id="PF13279">
    <property type="entry name" value="4HBT_2"/>
    <property type="match status" value="1"/>
</dbReference>
<comment type="similarity">
    <text evidence="1">Belongs to the 4-hydroxybenzoyl-CoA thioesterase family.</text>
</comment>
<evidence type="ECO:0000313" key="3">
    <source>
        <dbReference type="EMBL" id="GAA3732529.1"/>
    </source>
</evidence>
<evidence type="ECO:0000256" key="1">
    <source>
        <dbReference type="ARBA" id="ARBA00005953"/>
    </source>
</evidence>
<keyword evidence="2" id="KW-0378">Hydrolase</keyword>
<keyword evidence="4" id="KW-1185">Reference proteome</keyword>